<evidence type="ECO:0000256" key="2">
    <source>
        <dbReference type="ARBA" id="ARBA00007637"/>
    </source>
</evidence>
<evidence type="ECO:0000313" key="5">
    <source>
        <dbReference type="Proteomes" id="UP000076830"/>
    </source>
</evidence>
<evidence type="ECO:0000256" key="1">
    <source>
        <dbReference type="ARBA" id="ARBA00005125"/>
    </source>
</evidence>
<dbReference type="InterPro" id="IPR036291">
    <property type="entry name" value="NAD(P)-bd_dom_sf"/>
</dbReference>
<organism evidence="4 5">
    <name type="scientific">Dokdonella koreensis DS-123</name>
    <dbReference type="NCBI Taxonomy" id="1300342"/>
    <lineage>
        <taxon>Bacteria</taxon>
        <taxon>Pseudomonadati</taxon>
        <taxon>Pseudomonadota</taxon>
        <taxon>Gammaproteobacteria</taxon>
        <taxon>Lysobacterales</taxon>
        <taxon>Rhodanobacteraceae</taxon>
        <taxon>Dokdonella</taxon>
    </lineage>
</organism>
<feature type="domain" description="NAD-dependent epimerase/dehydratase" evidence="3">
    <location>
        <begin position="22"/>
        <end position="240"/>
    </location>
</feature>
<dbReference type="Proteomes" id="UP000076830">
    <property type="component" value="Chromosome"/>
</dbReference>
<protein>
    <submittedName>
        <fullName evidence="4">UDP-glucose 4-epimerase</fullName>
    </submittedName>
</protein>
<dbReference type="STRING" id="1300342.I596_3703"/>
<dbReference type="AlphaFoldDB" id="A0A167HA62"/>
<dbReference type="EMBL" id="CP015249">
    <property type="protein sequence ID" value="ANB19686.1"/>
    <property type="molecule type" value="Genomic_DNA"/>
</dbReference>
<name>A0A167HA62_9GAMM</name>
<sequence length="328" mass="34088">MAGRIAYRRQRRMSMPAASDGVLVLGSAGFAGQAIVRQLAADGLPVTALGRAERVTREGTVTRVRGSIEDAGLLAELLAGCRTIVYAASVTTPGASAREPVLEVTGNLLPLGRLLELAPAFPDRQLIYLSSAGAIYGDGANGAVEATPLKPRSYYGAGKAAAEAFLYACTAISGWRAAALRPTNVYGPGQTVGKGFAIVPTLFGHALDGTPFPIWGDGRNVRDYCHVDDLAGLVATIAAAGCRPGFTCYNVASGHTASVLDLVNACEHASGRTIAVERLPPRGVDVAHVAPVGTAVAADYGWTARIGLAEGLAQCWDWFRRAAERGQA</sequence>
<dbReference type="Gene3D" id="3.40.50.720">
    <property type="entry name" value="NAD(P)-binding Rossmann-like Domain"/>
    <property type="match status" value="1"/>
</dbReference>
<dbReference type="PANTHER" id="PTHR43000">
    <property type="entry name" value="DTDP-D-GLUCOSE 4,6-DEHYDRATASE-RELATED"/>
    <property type="match status" value="1"/>
</dbReference>
<reference evidence="4 5" key="1">
    <citation type="submission" date="2016-04" db="EMBL/GenBank/DDBJ databases">
        <title>Complete genome sequence of Dokdonella koreensis DS-123T.</title>
        <authorList>
            <person name="Kim J.F."/>
            <person name="Lee H."/>
            <person name="Kwak M.-J."/>
        </authorList>
    </citation>
    <scope>NUCLEOTIDE SEQUENCE [LARGE SCALE GENOMIC DNA]</scope>
    <source>
        <strain evidence="4 5">DS-123</strain>
    </source>
</reference>
<evidence type="ECO:0000259" key="3">
    <source>
        <dbReference type="Pfam" id="PF01370"/>
    </source>
</evidence>
<keyword evidence="5" id="KW-1185">Reference proteome</keyword>
<accession>A0A167HA62</accession>
<comment type="pathway">
    <text evidence="1">Bacterial outer membrane biogenesis; LPS O-antigen biosynthesis.</text>
</comment>
<dbReference type="InterPro" id="IPR001509">
    <property type="entry name" value="Epimerase_deHydtase"/>
</dbReference>
<comment type="similarity">
    <text evidence="2">Belongs to the NAD(P)-dependent epimerase/dehydratase family.</text>
</comment>
<evidence type="ECO:0000313" key="4">
    <source>
        <dbReference type="EMBL" id="ANB19686.1"/>
    </source>
</evidence>
<dbReference type="SUPFAM" id="SSF51735">
    <property type="entry name" value="NAD(P)-binding Rossmann-fold domains"/>
    <property type="match status" value="1"/>
</dbReference>
<proteinExistence type="inferred from homology"/>
<dbReference type="KEGG" id="dko:I596_3703"/>
<dbReference type="Pfam" id="PF01370">
    <property type="entry name" value="Epimerase"/>
    <property type="match status" value="1"/>
</dbReference>
<gene>
    <name evidence="4" type="ORF">I596_3703</name>
</gene>